<dbReference type="EMBL" id="JAQIZT010000014">
    <property type="protein sequence ID" value="KAJ6973175.1"/>
    <property type="molecule type" value="Genomic_DNA"/>
</dbReference>
<reference evidence="1" key="1">
    <citation type="journal article" date="2023" name="Mol. Ecol. Resour.">
        <title>Chromosome-level genome assembly of a triploid poplar Populus alba 'Berolinensis'.</title>
        <authorList>
            <person name="Chen S."/>
            <person name="Yu Y."/>
            <person name="Wang X."/>
            <person name="Wang S."/>
            <person name="Zhang T."/>
            <person name="Zhou Y."/>
            <person name="He R."/>
            <person name="Meng N."/>
            <person name="Wang Y."/>
            <person name="Liu W."/>
            <person name="Liu Z."/>
            <person name="Liu J."/>
            <person name="Guo Q."/>
            <person name="Huang H."/>
            <person name="Sederoff R.R."/>
            <person name="Wang G."/>
            <person name="Qu G."/>
            <person name="Chen S."/>
        </authorList>
    </citation>
    <scope>NUCLEOTIDE SEQUENCE</scope>
    <source>
        <strain evidence="1">SC-2020</strain>
    </source>
</reference>
<evidence type="ECO:0000313" key="2">
    <source>
        <dbReference type="Proteomes" id="UP001164929"/>
    </source>
</evidence>
<protein>
    <submittedName>
        <fullName evidence="1">Uncharacterized protein</fullName>
    </submittedName>
</protein>
<dbReference type="Proteomes" id="UP001164929">
    <property type="component" value="Chromosome 14"/>
</dbReference>
<comment type="caution">
    <text evidence="1">The sequence shown here is derived from an EMBL/GenBank/DDBJ whole genome shotgun (WGS) entry which is preliminary data.</text>
</comment>
<name>A0AAD6Q0D5_9ROSI</name>
<proteinExistence type="predicted"/>
<sequence length="87" mass="9800">MTWASQRYNDKWLVGNDNDRDWNLRSTDEITAMNQVKIIIGLVGVGSPVPSLVLLDGRWWGCCWARSCSFLEGFFSGSRSSVKSITL</sequence>
<accession>A0AAD6Q0D5</accession>
<organism evidence="1 2">
    <name type="scientific">Populus alba x Populus x berolinensis</name>
    <dbReference type="NCBI Taxonomy" id="444605"/>
    <lineage>
        <taxon>Eukaryota</taxon>
        <taxon>Viridiplantae</taxon>
        <taxon>Streptophyta</taxon>
        <taxon>Embryophyta</taxon>
        <taxon>Tracheophyta</taxon>
        <taxon>Spermatophyta</taxon>
        <taxon>Magnoliopsida</taxon>
        <taxon>eudicotyledons</taxon>
        <taxon>Gunneridae</taxon>
        <taxon>Pentapetalae</taxon>
        <taxon>rosids</taxon>
        <taxon>fabids</taxon>
        <taxon>Malpighiales</taxon>
        <taxon>Salicaceae</taxon>
        <taxon>Saliceae</taxon>
        <taxon>Populus</taxon>
    </lineage>
</organism>
<dbReference type="AlphaFoldDB" id="A0AAD6Q0D5"/>
<evidence type="ECO:0000313" key="1">
    <source>
        <dbReference type="EMBL" id="KAJ6973175.1"/>
    </source>
</evidence>
<keyword evidence="2" id="KW-1185">Reference proteome</keyword>
<gene>
    <name evidence="1" type="ORF">NC653_033493</name>
</gene>